<dbReference type="SMART" id="SM00052">
    <property type="entry name" value="EAL"/>
    <property type="match status" value="1"/>
</dbReference>
<evidence type="ECO:0000313" key="7">
    <source>
        <dbReference type="Proteomes" id="UP000494330"/>
    </source>
</evidence>
<feature type="transmembrane region" description="Helical" evidence="2">
    <location>
        <begin position="78"/>
        <end position="98"/>
    </location>
</feature>
<feature type="domain" description="GGDEF" evidence="4">
    <location>
        <begin position="293"/>
        <end position="425"/>
    </location>
</feature>
<dbReference type="SMART" id="SM00267">
    <property type="entry name" value="GGDEF"/>
    <property type="match status" value="1"/>
</dbReference>
<dbReference type="PANTHER" id="PTHR44757:SF2">
    <property type="entry name" value="BIOFILM ARCHITECTURE MAINTENANCE PROTEIN MBAA"/>
    <property type="match status" value="1"/>
</dbReference>
<dbReference type="PROSITE" id="PS50887">
    <property type="entry name" value="GGDEF"/>
    <property type="match status" value="1"/>
</dbReference>
<dbReference type="Pfam" id="PF00563">
    <property type="entry name" value="EAL"/>
    <property type="match status" value="1"/>
</dbReference>
<dbReference type="GO" id="GO:0071111">
    <property type="term" value="F:cyclic-guanylate-specific phosphodiesterase activity"/>
    <property type="evidence" value="ECO:0007669"/>
    <property type="project" value="UniProtKB-EC"/>
</dbReference>
<dbReference type="RefSeq" id="WP_031400814.1">
    <property type="nucleotide sequence ID" value="NZ_CABVQD010000002.1"/>
</dbReference>
<sequence length="689" mass="74200">MLTSSHNPLLVLLSVLVAVLASYTALDIAGRVATARGRAAHWWLAGGAFAMGTGIWSTHFIGMLAFTLPIPLGYDPVITVLSLLIAIASSAFALWLIAQDTLPWPRLFGGALLMGAGVAGMHYTGMAAMDMSPGIRYIPAIFGLSILIAIVAAGAALWMAFMLRRHTSTAWIVRMGAAVVMAIAIVGLHYTAMAAAQFPVGSVCGAARTGVDNGWLALLIIIVTLAVLAIALLVSVLDLRLEARTSVLANSLADANRDLTYLALHDNLTRLPNRLLLADRIDQAIQTASRAEASFALMFMDLDGFKAVNDAYGHHIGDQLLVQVSRRIEETVRAQDTVARVGGDEFVLVANVGDPADAAAIAEKLIGAIQQPFDVANHTLRVSTSIGIALYPFNGTRQQDLLTNADAAMYHAKASGRNAYCFFEASMNANVHEQLQLVQDLRFAIERGELMLHYQPKFEAPDGPIVGVEALVRWMHPARGMISPAQFIPLAEKTGLIVPIGSWVLNEACRQMRVWRDAGHVGWNVAVNLSALQFNHERLVQSVREALERHALEPGCLTLEITESTAMRNADTSLRILEQIHAMGVRISIDDFGTGYSSLLYLKRLPASELKIDRGFVSELAQDTEDAAIVSAIIALGQTLNLKIVAEGVETVAQQQFLTQLGCDSLQGYLLGRPMPAEHFTAAAARPAA</sequence>
<dbReference type="GO" id="GO:0071732">
    <property type="term" value="P:cellular response to nitric oxide"/>
    <property type="evidence" value="ECO:0007669"/>
    <property type="project" value="UniProtKB-ARBA"/>
</dbReference>
<keyword evidence="2" id="KW-0812">Transmembrane</keyword>
<dbReference type="InterPro" id="IPR035919">
    <property type="entry name" value="EAL_sf"/>
</dbReference>
<name>A0A6J5CZI1_9BURK</name>
<evidence type="ECO:0000259" key="5">
    <source>
        <dbReference type="PROSITE" id="PS50924"/>
    </source>
</evidence>
<dbReference type="GO" id="GO:0016020">
    <property type="term" value="C:membrane"/>
    <property type="evidence" value="ECO:0007669"/>
    <property type="project" value="UniProtKB-UniRule"/>
</dbReference>
<feature type="transmembrane region" description="Helical" evidence="2">
    <location>
        <begin position="6"/>
        <end position="30"/>
    </location>
</feature>
<feature type="transmembrane region" description="Helical" evidence="2">
    <location>
        <begin position="42"/>
        <end position="66"/>
    </location>
</feature>
<dbReference type="InterPro" id="IPR000160">
    <property type="entry name" value="GGDEF_dom"/>
</dbReference>
<dbReference type="CDD" id="cd01948">
    <property type="entry name" value="EAL"/>
    <property type="match status" value="1"/>
</dbReference>
<feature type="transmembrane region" description="Helical" evidence="2">
    <location>
        <begin position="107"/>
        <end position="125"/>
    </location>
</feature>
<dbReference type="InterPro" id="IPR052155">
    <property type="entry name" value="Biofilm_reg_signaling"/>
</dbReference>
<evidence type="ECO:0000256" key="2">
    <source>
        <dbReference type="PROSITE-ProRule" id="PRU00244"/>
    </source>
</evidence>
<dbReference type="InterPro" id="IPR001633">
    <property type="entry name" value="EAL_dom"/>
</dbReference>
<dbReference type="InterPro" id="IPR029787">
    <property type="entry name" value="Nucleotide_cyclase"/>
</dbReference>
<feature type="transmembrane region" description="Helical" evidence="2">
    <location>
        <begin position="171"/>
        <end position="195"/>
    </location>
</feature>
<feature type="domain" description="EAL" evidence="3">
    <location>
        <begin position="434"/>
        <end position="688"/>
    </location>
</feature>
<dbReference type="EMBL" id="CABVQD010000002">
    <property type="protein sequence ID" value="VWB24429.1"/>
    <property type="molecule type" value="Genomic_DNA"/>
</dbReference>
<comment type="catalytic activity">
    <reaction evidence="1">
        <text>3',3'-c-di-GMP + H2O = 5'-phosphoguanylyl(3'-&gt;5')guanosine + H(+)</text>
        <dbReference type="Rhea" id="RHEA:24902"/>
        <dbReference type="ChEBI" id="CHEBI:15377"/>
        <dbReference type="ChEBI" id="CHEBI:15378"/>
        <dbReference type="ChEBI" id="CHEBI:58754"/>
        <dbReference type="ChEBI" id="CHEBI:58805"/>
        <dbReference type="EC" id="3.1.4.52"/>
    </reaction>
    <physiologicalReaction direction="left-to-right" evidence="1">
        <dbReference type="Rhea" id="RHEA:24903"/>
    </physiologicalReaction>
</comment>
<evidence type="ECO:0000256" key="1">
    <source>
        <dbReference type="ARBA" id="ARBA00051114"/>
    </source>
</evidence>
<dbReference type="FunFam" id="3.20.20.450:FF:000001">
    <property type="entry name" value="Cyclic di-GMP phosphodiesterase yahA"/>
    <property type="match status" value="1"/>
</dbReference>
<feature type="transmembrane region" description="Helical" evidence="2">
    <location>
        <begin position="215"/>
        <end position="237"/>
    </location>
</feature>
<keyword evidence="2" id="KW-0472">Membrane</keyword>
<dbReference type="SUPFAM" id="SSF141868">
    <property type="entry name" value="EAL domain-like"/>
    <property type="match status" value="1"/>
</dbReference>
<dbReference type="AlphaFoldDB" id="A0A6J5CZI1"/>
<dbReference type="NCBIfam" id="TIGR00254">
    <property type="entry name" value="GGDEF"/>
    <property type="match status" value="1"/>
</dbReference>
<dbReference type="PROSITE" id="PS50924">
    <property type="entry name" value="MHYT"/>
    <property type="match status" value="1"/>
</dbReference>
<dbReference type="Proteomes" id="UP000494330">
    <property type="component" value="Unassembled WGS sequence"/>
</dbReference>
<evidence type="ECO:0000259" key="3">
    <source>
        <dbReference type="PROSITE" id="PS50883"/>
    </source>
</evidence>
<dbReference type="PROSITE" id="PS50883">
    <property type="entry name" value="EAL"/>
    <property type="match status" value="1"/>
</dbReference>
<accession>A0A6J5CZI1</accession>
<reference evidence="6 7" key="1">
    <citation type="submission" date="2019-09" db="EMBL/GenBank/DDBJ databases">
        <authorList>
            <person name="Depoorter E."/>
        </authorList>
    </citation>
    <scope>NUCLEOTIDE SEQUENCE [LARGE SCALE GENOMIC DNA]</scope>
    <source>
        <strain evidence="6">LMG 30113</strain>
    </source>
</reference>
<keyword evidence="7" id="KW-1185">Reference proteome</keyword>
<dbReference type="Gene3D" id="3.30.70.270">
    <property type="match status" value="1"/>
</dbReference>
<feature type="domain" description="MHYT" evidence="5">
    <location>
        <begin position="6"/>
        <end position="199"/>
    </location>
</feature>
<feature type="transmembrane region" description="Helical" evidence="2">
    <location>
        <begin position="137"/>
        <end position="159"/>
    </location>
</feature>
<dbReference type="InterPro" id="IPR005330">
    <property type="entry name" value="MHYT_dom"/>
</dbReference>
<evidence type="ECO:0000259" key="4">
    <source>
        <dbReference type="PROSITE" id="PS50887"/>
    </source>
</evidence>
<gene>
    <name evidence="6" type="ORF">BPA30113_00857</name>
</gene>
<evidence type="ECO:0000313" key="6">
    <source>
        <dbReference type="EMBL" id="VWB24429.1"/>
    </source>
</evidence>
<dbReference type="CDD" id="cd01949">
    <property type="entry name" value="GGDEF"/>
    <property type="match status" value="1"/>
</dbReference>
<dbReference type="SUPFAM" id="SSF55073">
    <property type="entry name" value="Nucleotide cyclase"/>
    <property type="match status" value="1"/>
</dbReference>
<proteinExistence type="predicted"/>
<dbReference type="InterPro" id="IPR043128">
    <property type="entry name" value="Rev_trsase/Diguanyl_cyclase"/>
</dbReference>
<dbReference type="Gene3D" id="3.20.20.450">
    <property type="entry name" value="EAL domain"/>
    <property type="match status" value="1"/>
</dbReference>
<organism evidence="6 7">
    <name type="scientific">Burkholderia paludis</name>
    <dbReference type="NCBI Taxonomy" id="1506587"/>
    <lineage>
        <taxon>Bacteria</taxon>
        <taxon>Pseudomonadati</taxon>
        <taxon>Pseudomonadota</taxon>
        <taxon>Betaproteobacteria</taxon>
        <taxon>Burkholderiales</taxon>
        <taxon>Burkholderiaceae</taxon>
        <taxon>Burkholderia</taxon>
        <taxon>Burkholderia cepacia complex</taxon>
    </lineage>
</organism>
<dbReference type="FunFam" id="3.30.70.270:FF:000001">
    <property type="entry name" value="Diguanylate cyclase domain protein"/>
    <property type="match status" value="1"/>
</dbReference>
<dbReference type="PANTHER" id="PTHR44757">
    <property type="entry name" value="DIGUANYLATE CYCLASE DGCP"/>
    <property type="match status" value="1"/>
</dbReference>
<dbReference type="Pfam" id="PF00990">
    <property type="entry name" value="GGDEF"/>
    <property type="match status" value="1"/>
</dbReference>
<keyword evidence="2" id="KW-1133">Transmembrane helix</keyword>
<dbReference type="Pfam" id="PF03707">
    <property type="entry name" value="MHYT"/>
    <property type="match status" value="3"/>
</dbReference>
<protein>
    <submittedName>
        <fullName evidence="6">Diguanylate cyclase/phosphodiesterase</fullName>
    </submittedName>
</protein>